<comment type="caution">
    <text evidence="1">The sequence shown here is derived from an EMBL/GenBank/DDBJ whole genome shotgun (WGS) entry which is preliminary data.</text>
</comment>
<dbReference type="OrthoDB" id="2841368at2"/>
<dbReference type="RefSeq" id="WP_053399994.1">
    <property type="nucleotide sequence ID" value="NZ_LILC01000002.1"/>
</dbReference>
<evidence type="ECO:0000313" key="1">
    <source>
        <dbReference type="EMBL" id="KOO50821.1"/>
    </source>
</evidence>
<gene>
    <name evidence="1" type="ORF">AMD01_03550</name>
</gene>
<dbReference type="Proteomes" id="UP000037558">
    <property type="component" value="Unassembled WGS sequence"/>
</dbReference>
<sequence length="166" mass="18914">MVSNKANVFRTSFLSCLHQHMEQSSISNIRNFYETIKTQPFHFQIRSLFEQLPLFYSGGLTEIISCISEALACTVERYTVDLIQSAGFRILGKPSFFCGPSYYELNADGDFELSVDLSVTCENRTVVFISIKCTQYDLLTDSGVHLICDMIERRVLNKLGIRQQIS</sequence>
<accession>A0A0M0LIL1</accession>
<evidence type="ECO:0000313" key="2">
    <source>
        <dbReference type="Proteomes" id="UP000037558"/>
    </source>
</evidence>
<dbReference type="AlphaFoldDB" id="A0A0M0LIL1"/>
<reference evidence="2" key="1">
    <citation type="submission" date="2015-08" db="EMBL/GenBank/DDBJ databases">
        <title>Fjat-14210 dsm16467.</title>
        <authorList>
            <person name="Liu B."/>
            <person name="Wang J."/>
            <person name="Zhu Y."/>
            <person name="Liu G."/>
            <person name="Chen Q."/>
            <person name="Chen Z."/>
            <person name="Lan J."/>
            <person name="Che J."/>
            <person name="Ge C."/>
            <person name="Shi H."/>
            <person name="Pan Z."/>
            <person name="Liu X."/>
        </authorList>
    </citation>
    <scope>NUCLEOTIDE SEQUENCE [LARGE SCALE GENOMIC DNA]</scope>
    <source>
        <strain evidence="2">DSM 16467</strain>
    </source>
</reference>
<dbReference type="EMBL" id="LILC01000002">
    <property type="protein sequence ID" value="KOO50821.1"/>
    <property type="molecule type" value="Genomic_DNA"/>
</dbReference>
<name>A0A0M0LIL1_9BACI</name>
<dbReference type="PATRIC" id="fig|284581.3.peg.1005"/>
<organism evidence="1 2">
    <name type="scientific">Priestia koreensis</name>
    <dbReference type="NCBI Taxonomy" id="284581"/>
    <lineage>
        <taxon>Bacteria</taxon>
        <taxon>Bacillati</taxon>
        <taxon>Bacillota</taxon>
        <taxon>Bacilli</taxon>
        <taxon>Bacillales</taxon>
        <taxon>Bacillaceae</taxon>
        <taxon>Priestia</taxon>
    </lineage>
</organism>
<keyword evidence="2" id="KW-1185">Reference proteome</keyword>
<protein>
    <submittedName>
        <fullName evidence="1">Uncharacterized protein</fullName>
    </submittedName>
</protein>
<proteinExistence type="predicted"/>
<dbReference type="STRING" id="284581.AMD01_03550"/>